<reference evidence="1 2" key="1">
    <citation type="submission" date="2024-03" db="EMBL/GenBank/DDBJ databases">
        <title>The genome assembly and annotation of the cricket Gryllus longicercus Weissman &amp; Gray.</title>
        <authorList>
            <person name="Szrajer S."/>
            <person name="Gray D."/>
            <person name="Ylla G."/>
        </authorList>
    </citation>
    <scope>NUCLEOTIDE SEQUENCE [LARGE SCALE GENOMIC DNA]</scope>
    <source>
        <strain evidence="1">DAG 2021-001</strain>
        <tissue evidence="1">Whole body minus gut</tissue>
    </source>
</reference>
<evidence type="ECO:0000313" key="1">
    <source>
        <dbReference type="EMBL" id="KAK7869624.1"/>
    </source>
</evidence>
<dbReference type="Proteomes" id="UP001378592">
    <property type="component" value="Unassembled WGS sequence"/>
</dbReference>
<gene>
    <name evidence="1" type="ORF">R5R35_009995</name>
</gene>
<accession>A0AAN9ZC41</accession>
<dbReference type="AlphaFoldDB" id="A0AAN9ZC41"/>
<protein>
    <submittedName>
        <fullName evidence="1">Uncharacterized protein</fullName>
    </submittedName>
</protein>
<proteinExistence type="predicted"/>
<name>A0AAN9ZC41_9ORTH</name>
<keyword evidence="2" id="KW-1185">Reference proteome</keyword>
<sequence>MELGGEIIPSVDLHGERVRLWEAFYRRHGLKGERPGWRWGTCPEPSKFSFSSRRDRAHFENRFTHFSANR</sequence>
<organism evidence="1 2">
    <name type="scientific">Gryllus longicercus</name>
    <dbReference type="NCBI Taxonomy" id="2509291"/>
    <lineage>
        <taxon>Eukaryota</taxon>
        <taxon>Metazoa</taxon>
        <taxon>Ecdysozoa</taxon>
        <taxon>Arthropoda</taxon>
        <taxon>Hexapoda</taxon>
        <taxon>Insecta</taxon>
        <taxon>Pterygota</taxon>
        <taxon>Neoptera</taxon>
        <taxon>Polyneoptera</taxon>
        <taxon>Orthoptera</taxon>
        <taxon>Ensifera</taxon>
        <taxon>Gryllidea</taxon>
        <taxon>Grylloidea</taxon>
        <taxon>Gryllidae</taxon>
        <taxon>Gryllinae</taxon>
        <taxon>Gryllus</taxon>
    </lineage>
</organism>
<evidence type="ECO:0000313" key="2">
    <source>
        <dbReference type="Proteomes" id="UP001378592"/>
    </source>
</evidence>
<comment type="caution">
    <text evidence="1">The sequence shown here is derived from an EMBL/GenBank/DDBJ whole genome shotgun (WGS) entry which is preliminary data.</text>
</comment>
<dbReference type="EMBL" id="JAZDUA010000071">
    <property type="protein sequence ID" value="KAK7869624.1"/>
    <property type="molecule type" value="Genomic_DNA"/>
</dbReference>